<protein>
    <submittedName>
        <fullName evidence="1">Uncharacterized protein</fullName>
    </submittedName>
</protein>
<keyword evidence="2" id="KW-1185">Reference proteome</keyword>
<proteinExistence type="predicted"/>
<reference evidence="1 2" key="1">
    <citation type="submission" date="2020-08" db="EMBL/GenBank/DDBJ databases">
        <title>Sequencing the genomes of 1000 actinobacteria strains.</title>
        <authorList>
            <person name="Klenk H.-P."/>
        </authorList>
    </citation>
    <scope>NUCLEOTIDE SEQUENCE [LARGE SCALE GENOMIC DNA]</scope>
    <source>
        <strain evidence="1 2">DSM 45823</strain>
    </source>
</reference>
<dbReference type="Proteomes" id="UP000539313">
    <property type="component" value="Unassembled WGS sequence"/>
</dbReference>
<name>A0A7W3MSQ0_9ACTN</name>
<accession>A0A7W3MSQ0</accession>
<dbReference type="AlphaFoldDB" id="A0A7W3MSQ0"/>
<comment type="caution">
    <text evidence="1">The sequence shown here is derived from an EMBL/GenBank/DDBJ whole genome shotgun (WGS) entry which is preliminary data.</text>
</comment>
<sequence length="36" mass="3777">MAGGVDQVAAGRFAVYPSLSGSITEASRRLMQESAY</sequence>
<organism evidence="1 2">
    <name type="scientific">Thermomonospora cellulosilytica</name>
    <dbReference type="NCBI Taxonomy" id="1411118"/>
    <lineage>
        <taxon>Bacteria</taxon>
        <taxon>Bacillati</taxon>
        <taxon>Actinomycetota</taxon>
        <taxon>Actinomycetes</taxon>
        <taxon>Streptosporangiales</taxon>
        <taxon>Thermomonosporaceae</taxon>
        <taxon>Thermomonospora</taxon>
    </lineage>
</organism>
<gene>
    <name evidence="1" type="ORF">HNR21_000010</name>
</gene>
<evidence type="ECO:0000313" key="2">
    <source>
        <dbReference type="Proteomes" id="UP000539313"/>
    </source>
</evidence>
<evidence type="ECO:0000313" key="1">
    <source>
        <dbReference type="EMBL" id="MBA9001128.1"/>
    </source>
</evidence>
<dbReference type="EMBL" id="JACJII010000001">
    <property type="protein sequence ID" value="MBA9001128.1"/>
    <property type="molecule type" value="Genomic_DNA"/>
</dbReference>